<dbReference type="PANTHER" id="PTHR35762">
    <property type="entry name" value="TRANSMEMBRANE PROTEIN"/>
    <property type="match status" value="1"/>
</dbReference>
<feature type="domain" description="DUF4408" evidence="2">
    <location>
        <begin position="67"/>
        <end position="87"/>
    </location>
</feature>
<dbReference type="EMBL" id="JABTTQ020000009">
    <property type="protein sequence ID" value="KAK6149842.1"/>
    <property type="molecule type" value="Genomic_DNA"/>
</dbReference>
<feature type="transmembrane region" description="Helical" evidence="1">
    <location>
        <begin position="21"/>
        <end position="44"/>
    </location>
</feature>
<keyword evidence="4" id="KW-1185">Reference proteome</keyword>
<organism evidence="3 4">
    <name type="scientific">Rehmannia glutinosa</name>
    <name type="common">Chinese foxglove</name>
    <dbReference type="NCBI Taxonomy" id="99300"/>
    <lineage>
        <taxon>Eukaryota</taxon>
        <taxon>Viridiplantae</taxon>
        <taxon>Streptophyta</taxon>
        <taxon>Embryophyta</taxon>
        <taxon>Tracheophyta</taxon>
        <taxon>Spermatophyta</taxon>
        <taxon>Magnoliopsida</taxon>
        <taxon>eudicotyledons</taxon>
        <taxon>Gunneridae</taxon>
        <taxon>Pentapetalae</taxon>
        <taxon>asterids</taxon>
        <taxon>lamiids</taxon>
        <taxon>Lamiales</taxon>
        <taxon>Orobanchaceae</taxon>
        <taxon>Rehmannieae</taxon>
        <taxon>Rehmannia</taxon>
    </lineage>
</organism>
<sequence length="233" mass="27300">MECPIKGEKIQAIKNYKRAQFLYNFILYSLTSLITCLFFSYSFWFPSIKHLILFSLPENINSYFSDPKCLFIVANLIIFILIGESKLLRSSNSSPASDIYDEYIARSRSCPKVKSNVVIPKEKEQEGHKKSMNYEEKTQGNIKNLSVDDKKKELRVCNSMHIHQNKQKKKGLRVSKSEIWDQKEIVKREKIKGEIEDQLYMPKEDLNKRVEDFIARVNKQRLLEAKLVDHSRG</sequence>
<keyword evidence="1" id="KW-0472">Membrane</keyword>
<dbReference type="Proteomes" id="UP001318860">
    <property type="component" value="Unassembled WGS sequence"/>
</dbReference>
<keyword evidence="1" id="KW-0812">Transmembrane</keyword>
<feature type="transmembrane region" description="Helical" evidence="1">
    <location>
        <begin position="64"/>
        <end position="83"/>
    </location>
</feature>
<keyword evidence="1" id="KW-1133">Transmembrane helix</keyword>
<evidence type="ECO:0000259" key="2">
    <source>
        <dbReference type="Pfam" id="PF14364"/>
    </source>
</evidence>
<comment type="caution">
    <text evidence="3">The sequence shown here is derived from an EMBL/GenBank/DDBJ whole genome shotgun (WGS) entry which is preliminary data.</text>
</comment>
<accession>A0ABR0WQW9</accession>
<gene>
    <name evidence="3" type="ORF">DH2020_017367</name>
</gene>
<protein>
    <recommendedName>
        <fullName evidence="2">DUF4408 domain-containing protein</fullName>
    </recommendedName>
</protein>
<name>A0ABR0WQW9_REHGL</name>
<proteinExistence type="predicted"/>
<evidence type="ECO:0000313" key="3">
    <source>
        <dbReference type="EMBL" id="KAK6149842.1"/>
    </source>
</evidence>
<dbReference type="InterPro" id="IPR025520">
    <property type="entry name" value="DUF4408"/>
</dbReference>
<evidence type="ECO:0000256" key="1">
    <source>
        <dbReference type="SAM" id="Phobius"/>
    </source>
</evidence>
<dbReference type="PANTHER" id="PTHR35762:SF2">
    <property type="entry name" value="TRANSMEMBRANE PROTEIN"/>
    <property type="match status" value="1"/>
</dbReference>
<evidence type="ECO:0000313" key="4">
    <source>
        <dbReference type="Proteomes" id="UP001318860"/>
    </source>
</evidence>
<dbReference type="Pfam" id="PF14364">
    <property type="entry name" value="DUF4408"/>
    <property type="match status" value="1"/>
</dbReference>
<reference evidence="3 4" key="1">
    <citation type="journal article" date="2021" name="Comput. Struct. Biotechnol. J.">
        <title>De novo genome assembly of the potent medicinal plant Rehmannia glutinosa using nanopore technology.</title>
        <authorList>
            <person name="Ma L."/>
            <person name="Dong C."/>
            <person name="Song C."/>
            <person name="Wang X."/>
            <person name="Zheng X."/>
            <person name="Niu Y."/>
            <person name="Chen S."/>
            <person name="Feng W."/>
        </authorList>
    </citation>
    <scope>NUCLEOTIDE SEQUENCE [LARGE SCALE GENOMIC DNA]</scope>
    <source>
        <strain evidence="3">DH-2019</strain>
    </source>
</reference>